<gene>
    <name evidence="4" type="ORF">K443DRAFT_672250</name>
</gene>
<dbReference type="STRING" id="1095629.A0A0C9YKX1"/>
<organism evidence="4 5">
    <name type="scientific">Laccaria amethystina LaAM-08-1</name>
    <dbReference type="NCBI Taxonomy" id="1095629"/>
    <lineage>
        <taxon>Eukaryota</taxon>
        <taxon>Fungi</taxon>
        <taxon>Dikarya</taxon>
        <taxon>Basidiomycota</taxon>
        <taxon>Agaricomycotina</taxon>
        <taxon>Agaricomycetes</taxon>
        <taxon>Agaricomycetidae</taxon>
        <taxon>Agaricales</taxon>
        <taxon>Agaricineae</taxon>
        <taxon>Hydnangiaceae</taxon>
        <taxon>Laccaria</taxon>
    </lineage>
</organism>
<protein>
    <recommendedName>
        <fullName evidence="6">ARM repeat-containing protein</fullName>
    </recommendedName>
</protein>
<feature type="repeat" description="HEAT" evidence="2">
    <location>
        <begin position="481"/>
        <end position="519"/>
    </location>
</feature>
<name>A0A0C9YKX1_9AGAR</name>
<proteinExistence type="predicted"/>
<dbReference type="Gene3D" id="1.25.10.10">
    <property type="entry name" value="Leucine-rich Repeat Variant"/>
    <property type="match status" value="1"/>
</dbReference>
<evidence type="ECO:0000313" key="4">
    <source>
        <dbReference type="EMBL" id="KIK08728.1"/>
    </source>
</evidence>
<feature type="compositionally biased region" description="Pro residues" evidence="3">
    <location>
        <begin position="55"/>
        <end position="66"/>
    </location>
</feature>
<evidence type="ECO:0000313" key="5">
    <source>
        <dbReference type="Proteomes" id="UP000054477"/>
    </source>
</evidence>
<keyword evidence="1" id="KW-0677">Repeat</keyword>
<evidence type="ECO:0000256" key="3">
    <source>
        <dbReference type="SAM" id="MobiDB-lite"/>
    </source>
</evidence>
<dbReference type="InterPro" id="IPR051023">
    <property type="entry name" value="PP2A_Regulatory_Subunit_A"/>
</dbReference>
<accession>A0A0C9YKX1</accession>
<dbReference type="InterPro" id="IPR021133">
    <property type="entry name" value="HEAT_type_2"/>
</dbReference>
<feature type="repeat" description="HEAT" evidence="2">
    <location>
        <begin position="621"/>
        <end position="659"/>
    </location>
</feature>
<feature type="compositionally biased region" description="Basic and acidic residues" evidence="3">
    <location>
        <begin position="391"/>
        <end position="400"/>
    </location>
</feature>
<evidence type="ECO:0008006" key="6">
    <source>
        <dbReference type="Google" id="ProtNLM"/>
    </source>
</evidence>
<dbReference type="AlphaFoldDB" id="A0A0C9YKX1"/>
<feature type="region of interest" description="Disordered" evidence="3">
    <location>
        <begin position="390"/>
        <end position="411"/>
    </location>
</feature>
<feature type="region of interest" description="Disordered" evidence="3">
    <location>
        <begin position="894"/>
        <end position="947"/>
    </location>
</feature>
<sequence length="947" mass="104368">MQPTDQFRQSPPNHIQIPPPPVFLSFSLDVDNSTPDTPSLQFHTAPSTPSESPSSPSPPFFTPPTSPFANNLHTVSDSNPPSIPISVPHMSPKSKEWDLQTDDAFPVAIDVAMDLVLDDEGLSPLEKIYLYSRSKASFHRIFIAHAIPDYLHQITPQDAVEYVLPLLSGLAMDEDEKVREALTAELVPIIWWFFTHCQIIPDDLLDEAYASSSTTVTISVQAFTPILGTLLLSPSGDVSKHSRTAVVKLLLRMKKIDDIEMGVYEDPSDADHQSGADFDPDDDVLPFVGLFRRDERLMFRQEILQQVVIGMGRLDVDLVETDDIHQSQYLSPGEQARQTIHSEANELNPYFPAVPAQADTPNASSIPTAGHLPFPPQDLTVEAAAHRGGHFPHDEREYDQKTYGSEGGEDEQQAAVGRLSSMSLMAAVTASGSLGDETKLAFVKEVERVGRDPFSYIRCEASYVMGALAKVVPEEVVTMSLLPLFHSLQSDVNLHVRYSSVFALPAILSRLSPDDRRSLALETIVSLSSDENEIVRSGALEVLGEVLHTFQNDRTGPPKQLVHLFLGRREDKRVRNGQQQMPPDGNDPLESFYRDPGRPLTCAFNFPAVALTLGASRWDELRDAYVDIASNRSSKVRRTLAASLGKMAEIIGQKFAQRDLISVWWDAIRCEEEEVRTKVVESSDVLIGVIGEAAGATLLQGLLKVWEEGVFKGWRERDAIAKRLLTFAHMLGEAISSSISGLLLRALEDDVAAVRETAISMLPRILSLFAPQADVSAALEANIQKLAKSAMYRRRMTFVACQQARLLFVGGDGKAAAASDDLDFLMSVADLSNDVVEGVRIGVARFAIVIYERLVRDSHPIPPILVKLVQRFSEDSSQEVQSYVPDLTRNVLTHSSDHGELSPSSPSTRPWAAEAATFSRPPPPRIRQSVEFEGPDSPLSDLEPGQR</sequence>
<dbReference type="EMBL" id="KN838541">
    <property type="protein sequence ID" value="KIK08728.1"/>
    <property type="molecule type" value="Genomic_DNA"/>
</dbReference>
<dbReference type="PANTHER" id="PTHR10648:SF1">
    <property type="entry name" value="SERINE_THREONINE-PROTEIN PHOSPHATASE 4 REGULATORY SUBUNIT 1"/>
    <property type="match status" value="1"/>
</dbReference>
<keyword evidence="5" id="KW-1185">Reference proteome</keyword>
<dbReference type="InterPro" id="IPR011989">
    <property type="entry name" value="ARM-like"/>
</dbReference>
<reference evidence="5" key="2">
    <citation type="submission" date="2015-01" db="EMBL/GenBank/DDBJ databases">
        <title>Evolutionary Origins and Diversification of the Mycorrhizal Mutualists.</title>
        <authorList>
            <consortium name="DOE Joint Genome Institute"/>
            <consortium name="Mycorrhizal Genomics Consortium"/>
            <person name="Kohler A."/>
            <person name="Kuo A."/>
            <person name="Nagy L.G."/>
            <person name="Floudas D."/>
            <person name="Copeland A."/>
            <person name="Barry K.W."/>
            <person name="Cichocki N."/>
            <person name="Veneault-Fourrey C."/>
            <person name="LaButti K."/>
            <person name="Lindquist E.A."/>
            <person name="Lipzen A."/>
            <person name="Lundell T."/>
            <person name="Morin E."/>
            <person name="Murat C."/>
            <person name="Riley R."/>
            <person name="Ohm R."/>
            <person name="Sun H."/>
            <person name="Tunlid A."/>
            <person name="Henrissat B."/>
            <person name="Grigoriev I.V."/>
            <person name="Hibbett D.S."/>
            <person name="Martin F."/>
        </authorList>
    </citation>
    <scope>NUCLEOTIDE SEQUENCE [LARGE SCALE GENOMIC DNA]</scope>
    <source>
        <strain evidence="5">LaAM-08-1</strain>
    </source>
</reference>
<dbReference type="OrthoDB" id="340346at2759"/>
<reference evidence="4 5" key="1">
    <citation type="submission" date="2014-04" db="EMBL/GenBank/DDBJ databases">
        <authorList>
            <consortium name="DOE Joint Genome Institute"/>
            <person name="Kuo A."/>
            <person name="Kohler A."/>
            <person name="Nagy L.G."/>
            <person name="Floudas D."/>
            <person name="Copeland A."/>
            <person name="Barry K.W."/>
            <person name="Cichocki N."/>
            <person name="Veneault-Fourrey C."/>
            <person name="LaButti K."/>
            <person name="Lindquist E.A."/>
            <person name="Lipzen A."/>
            <person name="Lundell T."/>
            <person name="Morin E."/>
            <person name="Murat C."/>
            <person name="Sun H."/>
            <person name="Tunlid A."/>
            <person name="Henrissat B."/>
            <person name="Grigoriev I.V."/>
            <person name="Hibbett D.S."/>
            <person name="Martin F."/>
            <person name="Nordberg H.P."/>
            <person name="Cantor M.N."/>
            <person name="Hua S.X."/>
        </authorList>
    </citation>
    <scope>NUCLEOTIDE SEQUENCE [LARGE SCALE GENOMIC DNA]</scope>
    <source>
        <strain evidence="4 5">LaAM-08-1</strain>
    </source>
</reference>
<feature type="region of interest" description="Disordered" evidence="3">
    <location>
        <begin position="1"/>
        <end position="67"/>
    </location>
</feature>
<dbReference type="InterPro" id="IPR016024">
    <property type="entry name" value="ARM-type_fold"/>
</dbReference>
<feature type="compositionally biased region" description="Polar residues" evidence="3">
    <location>
        <begin position="30"/>
        <end position="45"/>
    </location>
</feature>
<dbReference type="GO" id="GO:0005737">
    <property type="term" value="C:cytoplasm"/>
    <property type="evidence" value="ECO:0007669"/>
    <property type="project" value="TreeGrafter"/>
</dbReference>
<dbReference type="PROSITE" id="PS50077">
    <property type="entry name" value="HEAT_REPEAT"/>
    <property type="match status" value="2"/>
</dbReference>
<dbReference type="GO" id="GO:0019888">
    <property type="term" value="F:protein phosphatase regulator activity"/>
    <property type="evidence" value="ECO:0007669"/>
    <property type="project" value="TreeGrafter"/>
</dbReference>
<dbReference type="SUPFAM" id="SSF48371">
    <property type="entry name" value="ARM repeat"/>
    <property type="match status" value="1"/>
</dbReference>
<evidence type="ECO:0000256" key="2">
    <source>
        <dbReference type="PROSITE-ProRule" id="PRU00103"/>
    </source>
</evidence>
<dbReference type="PANTHER" id="PTHR10648">
    <property type="entry name" value="SERINE/THREONINE-PROTEIN PHOSPHATASE PP2A 65 KDA REGULATORY SUBUNIT"/>
    <property type="match status" value="1"/>
</dbReference>
<evidence type="ECO:0000256" key="1">
    <source>
        <dbReference type="ARBA" id="ARBA00022737"/>
    </source>
</evidence>
<dbReference type="Proteomes" id="UP000054477">
    <property type="component" value="Unassembled WGS sequence"/>
</dbReference>
<feature type="compositionally biased region" description="Polar residues" evidence="3">
    <location>
        <begin position="1"/>
        <end position="10"/>
    </location>
</feature>
<dbReference type="HOGENOM" id="CLU_006095_0_0_1"/>